<accession>A0A930GXW4</accession>
<comment type="caution">
    <text evidence="1">The sequence shown here is derived from an EMBL/GenBank/DDBJ whole genome shotgun (WGS) entry which is preliminary data.</text>
</comment>
<reference evidence="1" key="1">
    <citation type="submission" date="2020-04" db="EMBL/GenBank/DDBJ databases">
        <title>Deep metagenomics examines the oral microbiome during advanced dental caries in children, revealing novel taxa and co-occurrences with host molecules.</title>
        <authorList>
            <person name="Baker J.L."/>
            <person name="Morton J.T."/>
            <person name="Dinis M."/>
            <person name="Alvarez R."/>
            <person name="Tran N.C."/>
            <person name="Knight R."/>
            <person name="Edlund A."/>
        </authorList>
    </citation>
    <scope>NUCLEOTIDE SEQUENCE</scope>
    <source>
        <strain evidence="1">JCVI_24_bin.2</strain>
    </source>
</reference>
<proteinExistence type="predicted"/>
<name>A0A930GXW4_9FIRM</name>
<dbReference type="AlphaFoldDB" id="A0A930GXW4"/>
<gene>
    <name evidence="1" type="ORF">HXM93_05795</name>
</gene>
<evidence type="ECO:0000313" key="2">
    <source>
        <dbReference type="Proteomes" id="UP000709351"/>
    </source>
</evidence>
<organism evidence="1 2">
    <name type="scientific">Oribacterium parvum</name>
    <dbReference type="NCBI Taxonomy" id="1501329"/>
    <lineage>
        <taxon>Bacteria</taxon>
        <taxon>Bacillati</taxon>
        <taxon>Bacillota</taxon>
        <taxon>Clostridia</taxon>
        <taxon>Lachnospirales</taxon>
        <taxon>Lachnospiraceae</taxon>
        <taxon>Oribacterium</taxon>
    </lineage>
</organism>
<dbReference type="EMBL" id="JABZRD010000338">
    <property type="protein sequence ID" value="MBF1284026.1"/>
    <property type="molecule type" value="Genomic_DNA"/>
</dbReference>
<sequence length="201" mass="23408">MSAFLGPIHYWLYNKIQLQEELIRKIAEYGEKSGWAVFSEKHLEEKTVNKELRPLNELIDVMNIHGWLQERVQDAEARYALLVTNILAEDPERLSDLEEIAFQFGKARALAPESDAADAYRKMDDSLLNGMPCDRVNVITEQDPARTSWVQEEDIHAPFWTAVNGDPSLYYQLRKKIMEGMLSETALHFDTDEEWHYSLYQ</sequence>
<dbReference type="RefSeq" id="WP_315574389.1">
    <property type="nucleotide sequence ID" value="NZ_CAUTPN010000001.1"/>
</dbReference>
<protein>
    <submittedName>
        <fullName evidence="1">Uncharacterized protein</fullName>
    </submittedName>
</protein>
<dbReference type="Proteomes" id="UP000709351">
    <property type="component" value="Unassembled WGS sequence"/>
</dbReference>
<evidence type="ECO:0000313" key="1">
    <source>
        <dbReference type="EMBL" id="MBF1284026.1"/>
    </source>
</evidence>